<evidence type="ECO:0000313" key="3">
    <source>
        <dbReference type="EMBL" id="CAF2853601.1"/>
    </source>
</evidence>
<dbReference type="Pfam" id="PF13499">
    <property type="entry name" value="EF-hand_7"/>
    <property type="match status" value="1"/>
</dbReference>
<dbReference type="InterPro" id="IPR002048">
    <property type="entry name" value="EF_hand_dom"/>
</dbReference>
<evidence type="ECO:0000313" key="4">
    <source>
        <dbReference type="Proteomes" id="UP000675881"/>
    </source>
</evidence>
<evidence type="ECO:0000259" key="2">
    <source>
        <dbReference type="PROSITE" id="PS50222"/>
    </source>
</evidence>
<organism evidence="3 4">
    <name type="scientific">Lepeophtheirus salmonis</name>
    <name type="common">Salmon louse</name>
    <name type="synonym">Caligus salmonis</name>
    <dbReference type="NCBI Taxonomy" id="72036"/>
    <lineage>
        <taxon>Eukaryota</taxon>
        <taxon>Metazoa</taxon>
        <taxon>Ecdysozoa</taxon>
        <taxon>Arthropoda</taxon>
        <taxon>Crustacea</taxon>
        <taxon>Multicrustacea</taxon>
        <taxon>Hexanauplia</taxon>
        <taxon>Copepoda</taxon>
        <taxon>Siphonostomatoida</taxon>
        <taxon>Caligidae</taxon>
        <taxon>Lepeophtheirus</taxon>
    </lineage>
</organism>
<dbReference type="InterPro" id="IPR011992">
    <property type="entry name" value="EF-hand-dom_pair"/>
</dbReference>
<name>A0A7R8CPR2_LEPSM</name>
<dbReference type="GO" id="GO:0005509">
    <property type="term" value="F:calcium ion binding"/>
    <property type="evidence" value="ECO:0007669"/>
    <property type="project" value="InterPro"/>
</dbReference>
<evidence type="ECO:0000256" key="1">
    <source>
        <dbReference type="ARBA" id="ARBA00022837"/>
    </source>
</evidence>
<dbReference type="CDD" id="cd00051">
    <property type="entry name" value="EFh"/>
    <property type="match status" value="1"/>
</dbReference>
<dbReference type="InterPro" id="IPR018247">
    <property type="entry name" value="EF_Hand_1_Ca_BS"/>
</dbReference>
<dbReference type="SMART" id="SM00054">
    <property type="entry name" value="EFh"/>
    <property type="match status" value="2"/>
</dbReference>
<dbReference type="SUPFAM" id="SSF47473">
    <property type="entry name" value="EF-hand"/>
    <property type="match status" value="1"/>
</dbReference>
<dbReference type="EMBL" id="HG994593">
    <property type="protein sequence ID" value="CAF2853601.1"/>
    <property type="molecule type" value="Genomic_DNA"/>
</dbReference>
<feature type="non-terminal residue" evidence="3">
    <location>
        <position position="248"/>
    </location>
</feature>
<dbReference type="Gene3D" id="1.10.238.10">
    <property type="entry name" value="EF-hand"/>
    <property type="match status" value="2"/>
</dbReference>
<dbReference type="AlphaFoldDB" id="A0A7R8CPR2"/>
<reference evidence="3" key="1">
    <citation type="submission" date="2021-02" db="EMBL/GenBank/DDBJ databases">
        <authorList>
            <person name="Bekaert M."/>
        </authorList>
    </citation>
    <scope>NUCLEOTIDE SEQUENCE</scope>
    <source>
        <strain evidence="3">IoA-00</strain>
    </source>
</reference>
<proteinExistence type="predicted"/>
<gene>
    <name evidence="3" type="ORF">LSAA_5202</name>
</gene>
<dbReference type="OrthoDB" id="427950at2759"/>
<keyword evidence="1" id="KW-0106">Calcium</keyword>
<feature type="domain" description="EF-hand" evidence="2">
    <location>
        <begin position="134"/>
        <end position="169"/>
    </location>
</feature>
<protein>
    <submittedName>
        <fullName evidence="3">(salmon louse) hypothetical protein</fullName>
    </submittedName>
</protein>
<dbReference type="PROSITE" id="PS00018">
    <property type="entry name" value="EF_HAND_1"/>
    <property type="match status" value="1"/>
</dbReference>
<keyword evidence="4" id="KW-1185">Reference proteome</keyword>
<sequence>LVDHFITTHVEANITITPHEEQICHSRRREVERQKKLEELFKEADGSNSGRISIEACYEIFENNDISVFSALKEEVEKSADGNGELKLPEFMKAAYMTELCRIEFVDRVFHKADIEDLKPKKDKKESKGSSSNEKMDKVEYAFRKYDRNKDGFLCREEFDEMMKTVEKEQADRIFKSCDTEGNGKIIVGIFEAAHGCTSESVKDVKKIPRTNRKIEKINNIVVKDTDQIVNYKGKPLRGYKGNFYELH</sequence>
<dbReference type="Proteomes" id="UP000675881">
    <property type="component" value="Chromosome 14"/>
</dbReference>
<accession>A0A7R8CPR2</accession>
<dbReference type="PROSITE" id="PS50222">
    <property type="entry name" value="EF_HAND_2"/>
    <property type="match status" value="2"/>
</dbReference>
<feature type="domain" description="EF-hand" evidence="2">
    <location>
        <begin position="32"/>
        <end position="67"/>
    </location>
</feature>